<accession>A0ABQ8YTY0</accession>
<keyword evidence="5" id="KW-1185">Reference proteome</keyword>
<dbReference type="SUPFAM" id="SSF48371">
    <property type="entry name" value="ARM repeat"/>
    <property type="match status" value="1"/>
</dbReference>
<feature type="domain" description="Sec7/BIG1-like C-terminal" evidence="3">
    <location>
        <begin position="730"/>
        <end position="953"/>
    </location>
</feature>
<dbReference type="InterPro" id="IPR016024">
    <property type="entry name" value="ARM-type_fold"/>
</dbReference>
<organism evidence="4 5">
    <name type="scientific">Anaeramoeba flamelloides</name>
    <dbReference type="NCBI Taxonomy" id="1746091"/>
    <lineage>
        <taxon>Eukaryota</taxon>
        <taxon>Metamonada</taxon>
        <taxon>Anaeramoebidae</taxon>
        <taxon>Anaeramoeba</taxon>
    </lineage>
</organism>
<evidence type="ECO:0000259" key="2">
    <source>
        <dbReference type="Pfam" id="PF09324"/>
    </source>
</evidence>
<feature type="domain" description="Mon2/Sec7/BIG1-like HDS" evidence="2">
    <location>
        <begin position="326"/>
        <end position="410"/>
    </location>
</feature>
<name>A0ABQ8YTY0_9EUKA</name>
<dbReference type="Pfam" id="PF20252">
    <property type="entry name" value="BIG2_C"/>
    <property type="match status" value="1"/>
</dbReference>
<proteinExistence type="predicted"/>
<dbReference type="EMBL" id="JAOAOG010000117">
    <property type="protein sequence ID" value="KAJ6248103.1"/>
    <property type="molecule type" value="Genomic_DNA"/>
</dbReference>
<evidence type="ECO:0000259" key="3">
    <source>
        <dbReference type="Pfam" id="PF20252"/>
    </source>
</evidence>
<sequence length="965" mass="115354">MQFLNNYGNYVIFLNQSNQILKKYKENIIQNYNNEKNNQYYTISLHILGKIIYEKFTSYLSKSFFTILNLTQDTALIKHCLDGIYLLIKLCTIFYIKNEKKDMVNSLLGIIKINSISEITKKQQFILNEFLHFAITENNYLNGNWLNIFNELLKLKTLGLLYLNKEIDIKEFNNDIRINQKIFQLNKNILKNKKLMDNYQNTSLNNLDQIIIQNENKIKIRLIKINDLIANSKKLNNENFYNFLKNLITIALQEINNMKKKNQVPFFLTIVFELILNNLHRNKIIWINIWEIVSQFMKKIPKNNEILIMVVINYLRIIFIKFIKLKPESLNSRYQYNLLSPLMNLLIINQRNQTNKENPKLILYCLQTLNYLINDYNQSFNSAWLIIFDLLKAISKSKNNLIFENSFQILINIYSNYFNQLKNHYFLSLLTCFFAFIENPINESINLKSLEYISELSKWFELNQSKYIINNENGDGDGDDNANVEDDDQKNILDQKNNRKIIDLVYTYWFPFFTGLSKVASNSILVSDQVKKKANIFLFQILKRIGKKLTKSIWKVIFQSVILPIFDEIFALNEQQQLLNSNKKWMQSIHFEFFQNVVDLFISLYEKTSFLALEILKFFEIIMIQNPSFASSIISSLHHLILKQGKEFNKETGTIFINYICKFLNKTLSTQLISFQNQKIKISKNQKYSSNDYDYKNTFFDLNQEELNYLNLMMQNITKSKKIIKTNSLIHLKLLKVCVTLFKELYTKIEQKEILLLLNTVKNSFEFAEQFKNNFNLRFLLFKKKFIKKKVPNLFQQEIKSKKAYLYFLNLLSEYQKKEYQIISEKYLYKTQSNYLEIFNIHFNQWKEKSTKNNLIKKNENEKEYENERESEKEKEKEKEKEISEYREHFLNELKQCLKEEESLIIYILQSLAQYNKSQLQKILIDNKGYQQLIKLIDFDNKKIKTELSQIFHKIGKIFNITTIN</sequence>
<dbReference type="InterPro" id="IPR015403">
    <property type="entry name" value="Mon2/Sec7/BIG1-like_HDS"/>
</dbReference>
<protein>
    <submittedName>
        <fullName evidence="4">Uncharacterized protein</fullName>
    </submittedName>
</protein>
<dbReference type="Proteomes" id="UP001150062">
    <property type="component" value="Unassembled WGS sequence"/>
</dbReference>
<gene>
    <name evidence="4" type="ORF">M0813_17995</name>
</gene>
<evidence type="ECO:0000313" key="4">
    <source>
        <dbReference type="EMBL" id="KAJ6248103.1"/>
    </source>
</evidence>
<comment type="caution">
    <text evidence="4">The sequence shown here is derived from an EMBL/GenBank/DDBJ whole genome shotgun (WGS) entry which is preliminary data.</text>
</comment>
<reference evidence="4" key="1">
    <citation type="submission" date="2022-08" db="EMBL/GenBank/DDBJ databases">
        <title>Novel sulfate-reducing endosymbionts in the free-living metamonad Anaeramoeba.</title>
        <authorList>
            <person name="Jerlstrom-Hultqvist J."/>
            <person name="Cepicka I."/>
            <person name="Gallot-Lavallee L."/>
            <person name="Salas-Leiva D."/>
            <person name="Curtis B.A."/>
            <person name="Zahonova K."/>
            <person name="Pipaliya S."/>
            <person name="Dacks J."/>
            <person name="Roger A.J."/>
        </authorList>
    </citation>
    <scope>NUCLEOTIDE SEQUENCE</scope>
    <source>
        <strain evidence="4">Schooner1</strain>
    </source>
</reference>
<dbReference type="InterPro" id="IPR046455">
    <property type="entry name" value="Sec7/BIG1-like_C"/>
</dbReference>
<dbReference type="Pfam" id="PF09324">
    <property type="entry name" value="Sec7-like_HDS"/>
    <property type="match status" value="1"/>
</dbReference>
<feature type="region of interest" description="Disordered" evidence="1">
    <location>
        <begin position="858"/>
        <end position="878"/>
    </location>
</feature>
<evidence type="ECO:0000313" key="5">
    <source>
        <dbReference type="Proteomes" id="UP001150062"/>
    </source>
</evidence>
<evidence type="ECO:0000256" key="1">
    <source>
        <dbReference type="SAM" id="MobiDB-lite"/>
    </source>
</evidence>